<gene>
    <name evidence="2" type="ORF">FD16_GL000197</name>
</gene>
<reference evidence="2 3" key="1">
    <citation type="journal article" date="2015" name="Genome Announc.">
        <title>Expanding the biotechnology potential of lactobacilli through comparative genomics of 213 strains and associated genera.</title>
        <authorList>
            <person name="Sun Z."/>
            <person name="Harris H.M."/>
            <person name="McCann A."/>
            <person name="Guo C."/>
            <person name="Argimon S."/>
            <person name="Zhang W."/>
            <person name="Yang X."/>
            <person name="Jeffery I.B."/>
            <person name="Cooney J.C."/>
            <person name="Kagawa T.F."/>
            <person name="Liu W."/>
            <person name="Song Y."/>
            <person name="Salvetti E."/>
            <person name="Wrobel A."/>
            <person name="Rasinkangas P."/>
            <person name="Parkhill J."/>
            <person name="Rea M.C."/>
            <person name="O'Sullivan O."/>
            <person name="Ritari J."/>
            <person name="Douillard F.P."/>
            <person name="Paul Ross R."/>
            <person name="Yang R."/>
            <person name="Briner A.E."/>
            <person name="Felis G.E."/>
            <person name="de Vos W.M."/>
            <person name="Barrangou R."/>
            <person name="Klaenhammer T.R."/>
            <person name="Caufield P.W."/>
            <person name="Cui Y."/>
            <person name="Zhang H."/>
            <person name="O'Toole P.W."/>
        </authorList>
    </citation>
    <scope>NUCLEOTIDE SEQUENCE [LARGE SCALE GENOMIC DNA]</scope>
    <source>
        <strain evidence="2 3">DSM 5007</strain>
    </source>
</reference>
<dbReference type="RefSeq" id="WP_010621407.1">
    <property type="nucleotide sequence ID" value="NZ_AZGF01000010.1"/>
</dbReference>
<dbReference type="EMBL" id="AZGF01000010">
    <property type="protein sequence ID" value="KRM12122.1"/>
    <property type="molecule type" value="Genomic_DNA"/>
</dbReference>
<name>A0A0R1W388_9LACO</name>
<keyword evidence="3" id="KW-1185">Reference proteome</keyword>
<comment type="caution">
    <text evidence="2">The sequence shown here is derived from an EMBL/GenBank/DDBJ whole genome shotgun (WGS) entry which is preliminary data.</text>
</comment>
<dbReference type="PATRIC" id="fig|1423807.3.peg.198"/>
<keyword evidence="1" id="KW-1133">Transmembrane helix</keyword>
<evidence type="ECO:0000256" key="1">
    <source>
        <dbReference type="SAM" id="Phobius"/>
    </source>
</evidence>
<organism evidence="2 3">
    <name type="scientific">Paucilactobacillus suebicus DSM 5007 = KCTC 3549</name>
    <dbReference type="NCBI Taxonomy" id="1423807"/>
    <lineage>
        <taxon>Bacteria</taxon>
        <taxon>Bacillati</taxon>
        <taxon>Bacillota</taxon>
        <taxon>Bacilli</taxon>
        <taxon>Lactobacillales</taxon>
        <taxon>Lactobacillaceae</taxon>
        <taxon>Paucilactobacillus</taxon>
    </lineage>
</organism>
<evidence type="ECO:0000313" key="2">
    <source>
        <dbReference type="EMBL" id="KRM12122.1"/>
    </source>
</evidence>
<evidence type="ECO:0000313" key="3">
    <source>
        <dbReference type="Proteomes" id="UP000051820"/>
    </source>
</evidence>
<keyword evidence="1" id="KW-0812">Transmembrane</keyword>
<dbReference type="Proteomes" id="UP000051820">
    <property type="component" value="Unassembled WGS sequence"/>
</dbReference>
<sequence length="107" mass="11953">MNMTFALIVFVFCILFAAFMVYRDTLDQKQQTTADVEDNMPIYHKLKATVHILTGVAIVFAVATAILYLIGVTSGAVYALLLSSIIFIINGNIVMHYHLLRRGEEAK</sequence>
<feature type="transmembrane region" description="Helical" evidence="1">
    <location>
        <begin position="76"/>
        <end position="100"/>
    </location>
</feature>
<accession>A0A0R1W388</accession>
<dbReference type="AlphaFoldDB" id="A0A0R1W388"/>
<feature type="transmembrane region" description="Helical" evidence="1">
    <location>
        <begin position="50"/>
        <end position="70"/>
    </location>
</feature>
<feature type="transmembrane region" description="Helical" evidence="1">
    <location>
        <begin position="6"/>
        <end position="22"/>
    </location>
</feature>
<keyword evidence="1" id="KW-0472">Membrane</keyword>
<proteinExistence type="predicted"/>
<protein>
    <submittedName>
        <fullName evidence="2">Uncharacterized protein</fullName>
    </submittedName>
</protein>